<dbReference type="RefSeq" id="WP_092347197.1">
    <property type="nucleotide sequence ID" value="NZ_FNQN01000005.1"/>
</dbReference>
<evidence type="ECO:0000256" key="5">
    <source>
        <dbReference type="ARBA" id="ARBA00022679"/>
    </source>
</evidence>
<dbReference type="STRING" id="37625.SAMN05660420_01847"/>
<dbReference type="EMBL" id="FNQN01000005">
    <property type="protein sequence ID" value="SEA35519.1"/>
    <property type="molecule type" value="Genomic_DNA"/>
</dbReference>
<dbReference type="SUPFAM" id="SSF53790">
    <property type="entry name" value="Tetrapyrrole methylase"/>
    <property type="match status" value="1"/>
</dbReference>
<dbReference type="CDD" id="cd11645">
    <property type="entry name" value="Precorrin_2_C20_MT"/>
    <property type="match status" value="1"/>
</dbReference>
<dbReference type="PANTHER" id="PTHR43467">
    <property type="entry name" value="COBALT-PRECORRIN-2 C(20)-METHYLTRANSFERASE"/>
    <property type="match status" value="1"/>
</dbReference>
<dbReference type="InterPro" id="IPR014776">
    <property type="entry name" value="4pyrrole_Mease_sub2"/>
</dbReference>
<keyword evidence="3" id="KW-0169">Cobalamin biosynthesis</keyword>
<dbReference type="PIRSF" id="PIRSF036427">
    <property type="entry name" value="Precrrn-2_mtase"/>
    <property type="match status" value="1"/>
</dbReference>
<keyword evidence="6" id="KW-0949">S-adenosyl-L-methionine</keyword>
<feature type="domain" description="Tetrapyrrole methylase" evidence="8">
    <location>
        <begin position="5"/>
        <end position="216"/>
    </location>
</feature>
<dbReference type="PROSITE" id="PS00839">
    <property type="entry name" value="SUMT_1"/>
    <property type="match status" value="1"/>
</dbReference>
<evidence type="ECO:0000256" key="4">
    <source>
        <dbReference type="ARBA" id="ARBA00022603"/>
    </source>
</evidence>
<dbReference type="UniPathway" id="UPA00148"/>
<dbReference type="InterPro" id="IPR035996">
    <property type="entry name" value="4pyrrol_Methylase_sf"/>
</dbReference>
<dbReference type="OrthoDB" id="9804789at2"/>
<comment type="pathway">
    <text evidence="1">Cofactor biosynthesis; adenosylcobalamin biosynthesis.</text>
</comment>
<dbReference type="InterPro" id="IPR012382">
    <property type="entry name" value="CobI/CbiL"/>
</dbReference>
<keyword evidence="10" id="KW-1185">Reference proteome</keyword>
<evidence type="ECO:0000256" key="2">
    <source>
        <dbReference type="ARBA" id="ARBA00005879"/>
    </source>
</evidence>
<evidence type="ECO:0000256" key="7">
    <source>
        <dbReference type="PIRNR" id="PIRNR036427"/>
    </source>
</evidence>
<evidence type="ECO:0000313" key="9">
    <source>
        <dbReference type="EMBL" id="SEA35519.1"/>
    </source>
</evidence>
<dbReference type="Proteomes" id="UP000199409">
    <property type="component" value="Unassembled WGS sequence"/>
</dbReference>
<evidence type="ECO:0000256" key="3">
    <source>
        <dbReference type="ARBA" id="ARBA00022573"/>
    </source>
</evidence>
<evidence type="ECO:0000256" key="1">
    <source>
        <dbReference type="ARBA" id="ARBA00004953"/>
    </source>
</evidence>
<evidence type="ECO:0000256" key="6">
    <source>
        <dbReference type="ARBA" id="ARBA00022691"/>
    </source>
</evidence>
<sequence>MRSGTFYAVGLGPGDEELLTLKAVRLLQRAAYVYVPFSRLTTQSWVHGAVQQYANQAAVIREVSFSLQRSREKREQHWQATATSIIQTLQQGNDVVFVTLGDPLLYSTAIYLLRALRRQWADVKVEIVPGVSAYSHCAALTHFAVGEGTKPVTIIPAVTAMEDLQAAIQRGGTLVLMKIGHHLPAIIDMLEENGLIHQAVFVARAGFPEQRIETDLRSLRGADPACGNLAIILLDTEENTL</sequence>
<comment type="similarity">
    <text evidence="2 7">Belongs to the precorrin methyltransferase family.</text>
</comment>
<dbReference type="Pfam" id="PF00590">
    <property type="entry name" value="TP_methylase"/>
    <property type="match status" value="1"/>
</dbReference>
<dbReference type="InterPro" id="IPR014777">
    <property type="entry name" value="4pyrrole_Mease_sub1"/>
</dbReference>
<name>A0A1H4AHN9_9BACT</name>
<dbReference type="PANTHER" id="PTHR43467:SF2">
    <property type="entry name" value="COBALT-PRECORRIN-2 C(20)-METHYLTRANSFERASE"/>
    <property type="match status" value="1"/>
</dbReference>
<gene>
    <name evidence="9" type="ORF">SAMN05660420_01847</name>
</gene>
<dbReference type="GO" id="GO:0030788">
    <property type="term" value="F:precorrin-2 C20-methyltransferase activity"/>
    <property type="evidence" value="ECO:0007669"/>
    <property type="project" value="InterPro"/>
</dbReference>
<accession>A0A1H4AHN9</accession>
<protein>
    <submittedName>
        <fullName evidence="9">Precorrin-2 C20-methyltransferase /cobalt-factor II C20-methyltransferase</fullName>
    </submittedName>
</protein>
<dbReference type="Gene3D" id="3.30.950.10">
    <property type="entry name" value="Methyltransferase, Cobalt-precorrin-4 Transmethylase, Domain 2"/>
    <property type="match status" value="1"/>
</dbReference>
<dbReference type="InterPro" id="IPR000878">
    <property type="entry name" value="4pyrrol_Mease"/>
</dbReference>
<proteinExistence type="inferred from homology"/>
<keyword evidence="5 9" id="KW-0808">Transferase</keyword>
<dbReference type="AlphaFoldDB" id="A0A1H4AHN9"/>
<dbReference type="InterPro" id="IPR003043">
    <property type="entry name" value="Uropor_MeTrfase_CS"/>
</dbReference>
<evidence type="ECO:0000313" key="10">
    <source>
        <dbReference type="Proteomes" id="UP000199409"/>
    </source>
</evidence>
<keyword evidence="4 9" id="KW-0489">Methyltransferase</keyword>
<dbReference type="GO" id="GO:0009236">
    <property type="term" value="P:cobalamin biosynthetic process"/>
    <property type="evidence" value="ECO:0007669"/>
    <property type="project" value="UniProtKB-UniRule"/>
</dbReference>
<dbReference type="InterPro" id="IPR006364">
    <property type="entry name" value="CobI/CbiL/CobIJ_dom"/>
</dbReference>
<organism evidence="9 10">
    <name type="scientific">Desulfuromusa kysingii</name>
    <dbReference type="NCBI Taxonomy" id="37625"/>
    <lineage>
        <taxon>Bacteria</taxon>
        <taxon>Pseudomonadati</taxon>
        <taxon>Thermodesulfobacteriota</taxon>
        <taxon>Desulfuromonadia</taxon>
        <taxon>Desulfuromonadales</taxon>
        <taxon>Geopsychrobacteraceae</taxon>
        <taxon>Desulfuromusa</taxon>
    </lineage>
</organism>
<dbReference type="NCBIfam" id="TIGR01467">
    <property type="entry name" value="cobI_cbiL"/>
    <property type="match status" value="1"/>
</dbReference>
<dbReference type="Gene3D" id="3.40.1010.10">
    <property type="entry name" value="Cobalt-precorrin-4 Transmethylase, Domain 1"/>
    <property type="match status" value="1"/>
</dbReference>
<reference evidence="9 10" key="1">
    <citation type="submission" date="2016-10" db="EMBL/GenBank/DDBJ databases">
        <authorList>
            <person name="de Groot N.N."/>
        </authorList>
    </citation>
    <scope>NUCLEOTIDE SEQUENCE [LARGE SCALE GENOMIC DNA]</scope>
    <source>
        <strain evidence="9 10">DSM 7343</strain>
    </source>
</reference>
<evidence type="ECO:0000259" key="8">
    <source>
        <dbReference type="Pfam" id="PF00590"/>
    </source>
</evidence>
<dbReference type="GO" id="GO:0032259">
    <property type="term" value="P:methylation"/>
    <property type="evidence" value="ECO:0007669"/>
    <property type="project" value="UniProtKB-KW"/>
</dbReference>